<organism evidence="2 3">
    <name type="scientific">Schizothecium vesticola</name>
    <dbReference type="NCBI Taxonomy" id="314040"/>
    <lineage>
        <taxon>Eukaryota</taxon>
        <taxon>Fungi</taxon>
        <taxon>Dikarya</taxon>
        <taxon>Ascomycota</taxon>
        <taxon>Pezizomycotina</taxon>
        <taxon>Sordariomycetes</taxon>
        <taxon>Sordariomycetidae</taxon>
        <taxon>Sordariales</taxon>
        <taxon>Schizotheciaceae</taxon>
        <taxon>Schizothecium</taxon>
    </lineage>
</organism>
<dbReference type="EMBL" id="JAUKUD010000002">
    <property type="protein sequence ID" value="KAK0750695.1"/>
    <property type="molecule type" value="Genomic_DNA"/>
</dbReference>
<feature type="compositionally biased region" description="Polar residues" evidence="1">
    <location>
        <begin position="64"/>
        <end position="82"/>
    </location>
</feature>
<feature type="compositionally biased region" description="Polar residues" evidence="1">
    <location>
        <begin position="94"/>
        <end position="111"/>
    </location>
</feature>
<feature type="compositionally biased region" description="Low complexity" evidence="1">
    <location>
        <begin position="47"/>
        <end position="61"/>
    </location>
</feature>
<proteinExistence type="predicted"/>
<feature type="compositionally biased region" description="Pro residues" evidence="1">
    <location>
        <begin position="114"/>
        <end position="124"/>
    </location>
</feature>
<dbReference type="Proteomes" id="UP001172155">
    <property type="component" value="Unassembled WGS sequence"/>
</dbReference>
<reference evidence="2" key="1">
    <citation type="submission" date="2023-06" db="EMBL/GenBank/DDBJ databases">
        <title>Genome-scale phylogeny and comparative genomics of the fungal order Sordariales.</title>
        <authorList>
            <consortium name="Lawrence Berkeley National Laboratory"/>
            <person name="Hensen N."/>
            <person name="Bonometti L."/>
            <person name="Westerberg I."/>
            <person name="Brannstrom I.O."/>
            <person name="Guillou S."/>
            <person name="Cros-Aarteil S."/>
            <person name="Calhoun S."/>
            <person name="Haridas S."/>
            <person name="Kuo A."/>
            <person name="Mondo S."/>
            <person name="Pangilinan J."/>
            <person name="Riley R."/>
            <person name="LaButti K."/>
            <person name="Andreopoulos B."/>
            <person name="Lipzen A."/>
            <person name="Chen C."/>
            <person name="Yanf M."/>
            <person name="Daum C."/>
            <person name="Ng V."/>
            <person name="Clum A."/>
            <person name="Steindorff A."/>
            <person name="Ohm R."/>
            <person name="Martin F."/>
            <person name="Silar P."/>
            <person name="Natvig D."/>
            <person name="Lalanne C."/>
            <person name="Gautier V."/>
            <person name="Ament-velasquez S.L."/>
            <person name="Kruys A."/>
            <person name="Hutchinson M.I."/>
            <person name="Powell A.J."/>
            <person name="Barry K."/>
            <person name="Miller A.N."/>
            <person name="Grigoriev I.V."/>
            <person name="Debuchy R."/>
            <person name="Gladieux P."/>
            <person name="Thoren M.H."/>
            <person name="Johannesson H."/>
        </authorList>
    </citation>
    <scope>NUCLEOTIDE SEQUENCE</scope>
    <source>
        <strain evidence="2">SMH3187-1</strain>
    </source>
</reference>
<name>A0AA40F449_9PEZI</name>
<accession>A0AA40F449</accession>
<sequence length="124" mass="13464">MTTLPSKSRRFRPTFSPQSTRCLPILILTRSRLPILPTRPIVAVRPAAGSSATSRSLASWSDVPRSSGSRQTSSDKTNQGSCCVTYPLRPQAQPPRTNTLPSRPKNSSPSNFAIPPPLPRPTQS</sequence>
<protein>
    <submittedName>
        <fullName evidence="2">Uncharacterized protein</fullName>
    </submittedName>
</protein>
<keyword evidence="3" id="KW-1185">Reference proteome</keyword>
<evidence type="ECO:0000313" key="3">
    <source>
        <dbReference type="Proteomes" id="UP001172155"/>
    </source>
</evidence>
<gene>
    <name evidence="2" type="ORF">B0T18DRAFT_400834</name>
</gene>
<comment type="caution">
    <text evidence="2">The sequence shown here is derived from an EMBL/GenBank/DDBJ whole genome shotgun (WGS) entry which is preliminary data.</text>
</comment>
<evidence type="ECO:0000313" key="2">
    <source>
        <dbReference type="EMBL" id="KAK0750695.1"/>
    </source>
</evidence>
<feature type="region of interest" description="Disordered" evidence="1">
    <location>
        <begin position="37"/>
        <end position="124"/>
    </location>
</feature>
<evidence type="ECO:0000256" key="1">
    <source>
        <dbReference type="SAM" id="MobiDB-lite"/>
    </source>
</evidence>
<dbReference type="AlphaFoldDB" id="A0AA40F449"/>